<dbReference type="EMBL" id="OZ034816">
    <property type="protein sequence ID" value="CAL1378403.1"/>
    <property type="molecule type" value="Genomic_DNA"/>
</dbReference>
<evidence type="ECO:0000256" key="1">
    <source>
        <dbReference type="SAM" id="MobiDB-lite"/>
    </source>
</evidence>
<organism evidence="2 3">
    <name type="scientific">Linum trigynum</name>
    <dbReference type="NCBI Taxonomy" id="586398"/>
    <lineage>
        <taxon>Eukaryota</taxon>
        <taxon>Viridiplantae</taxon>
        <taxon>Streptophyta</taxon>
        <taxon>Embryophyta</taxon>
        <taxon>Tracheophyta</taxon>
        <taxon>Spermatophyta</taxon>
        <taxon>Magnoliopsida</taxon>
        <taxon>eudicotyledons</taxon>
        <taxon>Gunneridae</taxon>
        <taxon>Pentapetalae</taxon>
        <taxon>rosids</taxon>
        <taxon>fabids</taxon>
        <taxon>Malpighiales</taxon>
        <taxon>Linaceae</taxon>
        <taxon>Linum</taxon>
    </lineage>
</organism>
<protein>
    <submittedName>
        <fullName evidence="2">Uncharacterized protein</fullName>
    </submittedName>
</protein>
<dbReference type="Proteomes" id="UP001497516">
    <property type="component" value="Chromosome 3"/>
</dbReference>
<name>A0AAV2DXY9_9ROSI</name>
<reference evidence="2 3" key="1">
    <citation type="submission" date="2024-04" db="EMBL/GenBank/DDBJ databases">
        <authorList>
            <person name="Fracassetti M."/>
        </authorList>
    </citation>
    <scope>NUCLEOTIDE SEQUENCE [LARGE SCALE GENOMIC DNA]</scope>
</reference>
<gene>
    <name evidence="2" type="ORF">LTRI10_LOCUS19987</name>
</gene>
<proteinExistence type="predicted"/>
<evidence type="ECO:0000313" key="2">
    <source>
        <dbReference type="EMBL" id="CAL1378403.1"/>
    </source>
</evidence>
<keyword evidence="3" id="KW-1185">Reference proteome</keyword>
<dbReference type="AlphaFoldDB" id="A0AAV2DXY9"/>
<feature type="region of interest" description="Disordered" evidence="1">
    <location>
        <begin position="58"/>
        <end position="78"/>
    </location>
</feature>
<accession>A0AAV2DXY9</accession>
<sequence>MSINVKGIGKETPSHPRAVSRATAAVCACFLRGSSPHNGSAHHRFPEPPIIVSALLSYGRREGDRRPRENSHHHHRLG</sequence>
<evidence type="ECO:0000313" key="3">
    <source>
        <dbReference type="Proteomes" id="UP001497516"/>
    </source>
</evidence>
<feature type="compositionally biased region" description="Basic and acidic residues" evidence="1">
    <location>
        <begin position="59"/>
        <end position="70"/>
    </location>
</feature>